<dbReference type="Proteomes" id="UP000789920">
    <property type="component" value="Unassembled WGS sequence"/>
</dbReference>
<sequence>MNYLKRHGIENDADDNLNSQDSQKLTLRFMPLPNMTRWNSWLKMVIYVYDYLEYIKGFYLEEHKSESNETIKDIISVFNDRNENELIEIYLAFIRFYSCQFMLDTDFFQKEREPIFSLIELRIQQLKVFLMDGMTATHF</sequence>
<protein>
    <submittedName>
        <fullName evidence="1">21946_t:CDS:1</fullName>
    </submittedName>
</protein>
<accession>A0ACA9SN07</accession>
<evidence type="ECO:0000313" key="2">
    <source>
        <dbReference type="Proteomes" id="UP000789920"/>
    </source>
</evidence>
<reference evidence="1" key="1">
    <citation type="submission" date="2021-06" db="EMBL/GenBank/DDBJ databases">
        <authorList>
            <person name="Kallberg Y."/>
            <person name="Tangrot J."/>
            <person name="Rosling A."/>
        </authorList>
    </citation>
    <scope>NUCLEOTIDE SEQUENCE</scope>
    <source>
        <strain evidence="1">MA461A</strain>
    </source>
</reference>
<name>A0ACA9SN07_9GLOM</name>
<feature type="non-terminal residue" evidence="1">
    <location>
        <position position="139"/>
    </location>
</feature>
<comment type="caution">
    <text evidence="1">The sequence shown here is derived from an EMBL/GenBank/DDBJ whole genome shotgun (WGS) entry which is preliminary data.</text>
</comment>
<keyword evidence="2" id="KW-1185">Reference proteome</keyword>
<evidence type="ECO:0000313" key="1">
    <source>
        <dbReference type="EMBL" id="CAG8843581.1"/>
    </source>
</evidence>
<organism evidence="1 2">
    <name type="scientific">Racocetra persica</name>
    <dbReference type="NCBI Taxonomy" id="160502"/>
    <lineage>
        <taxon>Eukaryota</taxon>
        <taxon>Fungi</taxon>
        <taxon>Fungi incertae sedis</taxon>
        <taxon>Mucoromycota</taxon>
        <taxon>Glomeromycotina</taxon>
        <taxon>Glomeromycetes</taxon>
        <taxon>Diversisporales</taxon>
        <taxon>Gigasporaceae</taxon>
        <taxon>Racocetra</taxon>
    </lineage>
</organism>
<gene>
    <name evidence="1" type="ORF">RPERSI_LOCUS32830</name>
</gene>
<dbReference type="EMBL" id="CAJVQC010138954">
    <property type="protein sequence ID" value="CAG8843581.1"/>
    <property type="molecule type" value="Genomic_DNA"/>
</dbReference>
<proteinExistence type="predicted"/>